<proteinExistence type="predicted"/>
<sequence length="89" mass="11128">MRLNVLKLQENVIYEKRSSAVPNIWYKNKETDTIWWKDDPTVIRVWIFSFDKTTEFNMFHDYPYKLTKEQKQIFDKEKPEWADFFKDRK</sequence>
<dbReference type="Proteomes" id="UP000027600">
    <property type="component" value="Chromosome I"/>
</dbReference>
<reference evidence="2 3" key="1">
    <citation type="journal article" date="2014" name="Int. J. Syst. Evol. Microbiol.">
        <title>Complete genome of a new Firmicutes species belonging to the dominant human colonic microbiota ('Ruminococcus bicirculans') reveals two chromosomes and a selective capacity to utilize plant glucans.</title>
        <authorList>
            <consortium name="NISC Comparative Sequencing Program"/>
            <person name="Wegmann U."/>
            <person name="Louis P."/>
            <person name="Goesmann A."/>
            <person name="Henrissat B."/>
            <person name="Duncan S.H."/>
            <person name="Flint H.J."/>
        </authorList>
    </citation>
    <scope>NUCLEOTIDE SEQUENCE [LARGE SCALE GENOMIC DNA]</scope>
    <source>
        <strain evidence="2 3">80/3</strain>
    </source>
</reference>
<dbReference type="Pfam" id="PF24723">
    <property type="entry name" value="DUF7675"/>
    <property type="match status" value="1"/>
</dbReference>
<keyword evidence="3" id="KW-1185">Reference proteome</keyword>
<dbReference type="EMBL" id="HF545616">
    <property type="protein sequence ID" value="CCO04347.1"/>
    <property type="molecule type" value="Genomic_DNA"/>
</dbReference>
<gene>
    <name evidence="2" type="ORF">RBI_I00624</name>
</gene>
<evidence type="ECO:0000313" key="2">
    <source>
        <dbReference type="EMBL" id="CCO04347.1"/>
    </source>
</evidence>
<feature type="domain" description="DUF7675" evidence="1">
    <location>
        <begin position="25"/>
        <end position="89"/>
    </location>
</feature>
<protein>
    <recommendedName>
        <fullName evidence="1">DUF7675 domain-containing protein</fullName>
    </recommendedName>
</protein>
<evidence type="ECO:0000313" key="3">
    <source>
        <dbReference type="Proteomes" id="UP000027600"/>
    </source>
</evidence>
<accession>A0ABP1WG97</accession>
<evidence type="ECO:0000259" key="1">
    <source>
        <dbReference type="Pfam" id="PF24723"/>
    </source>
</evidence>
<name>A0ABP1WG97_9FIRM</name>
<dbReference type="InterPro" id="IPR056092">
    <property type="entry name" value="DUF7675"/>
</dbReference>
<organism evidence="2 3">
    <name type="scientific">Ruminococcus bicirculans</name>
    <name type="common">ex Wegman et al. 2014</name>
    <dbReference type="NCBI Taxonomy" id="1160721"/>
    <lineage>
        <taxon>Bacteria</taxon>
        <taxon>Bacillati</taxon>
        <taxon>Bacillota</taxon>
        <taxon>Clostridia</taxon>
        <taxon>Eubacteriales</taxon>
        <taxon>Oscillospiraceae</taxon>
        <taxon>Ruminococcus</taxon>
    </lineage>
</organism>